<gene>
    <name evidence="1" type="ORF">SPPG_00112</name>
</gene>
<proteinExistence type="predicted"/>
<dbReference type="GeneID" id="27683860"/>
<evidence type="ECO:0000313" key="1">
    <source>
        <dbReference type="EMBL" id="KND04381.1"/>
    </source>
</evidence>
<organism evidence="1 2">
    <name type="scientific">Spizellomyces punctatus (strain DAOM BR117)</name>
    <dbReference type="NCBI Taxonomy" id="645134"/>
    <lineage>
        <taxon>Eukaryota</taxon>
        <taxon>Fungi</taxon>
        <taxon>Fungi incertae sedis</taxon>
        <taxon>Chytridiomycota</taxon>
        <taxon>Chytridiomycota incertae sedis</taxon>
        <taxon>Chytridiomycetes</taxon>
        <taxon>Spizellomycetales</taxon>
        <taxon>Spizellomycetaceae</taxon>
        <taxon>Spizellomyces</taxon>
    </lineage>
</organism>
<sequence length="195" mass="21687">MDNPFSFEDFEAFPPLEAFDQPPNLTGIPDTDFFPYNTLPDASQLPPELPPPEPVQQPIVVVEEEPTFSQQIDTSRGSLQEQIENVNVLLSLNDELKDAYTEFFGKIQNALTHPYPYLAAQRDAQNLKRIIANFQDRARETHLLALPVATGVQMTTPDIRTMSIDLQVEIQRTGVAAKRLGEVVAAAAEAARPNT</sequence>
<keyword evidence="2" id="KW-1185">Reference proteome</keyword>
<accession>A0A0L0HSN7</accession>
<reference evidence="1 2" key="1">
    <citation type="submission" date="2009-08" db="EMBL/GenBank/DDBJ databases">
        <title>The Genome Sequence of Spizellomyces punctatus strain DAOM BR117.</title>
        <authorList>
            <consortium name="The Broad Institute Genome Sequencing Platform"/>
            <person name="Russ C."/>
            <person name="Cuomo C."/>
            <person name="Shea T."/>
            <person name="Young S.K."/>
            <person name="Zeng Q."/>
            <person name="Koehrsen M."/>
            <person name="Haas B."/>
            <person name="Borodovsky M."/>
            <person name="Guigo R."/>
            <person name="Alvarado L."/>
            <person name="Berlin A."/>
            <person name="Bochicchio J."/>
            <person name="Borenstein D."/>
            <person name="Chapman S."/>
            <person name="Chen Z."/>
            <person name="Engels R."/>
            <person name="Freedman E."/>
            <person name="Gellesch M."/>
            <person name="Goldberg J."/>
            <person name="Griggs A."/>
            <person name="Gujja S."/>
            <person name="Heiman D."/>
            <person name="Hepburn T."/>
            <person name="Howarth C."/>
            <person name="Jen D."/>
            <person name="Larson L."/>
            <person name="Lewis B."/>
            <person name="Mehta T."/>
            <person name="Park D."/>
            <person name="Pearson M."/>
            <person name="Roberts A."/>
            <person name="Saif S."/>
            <person name="Shenoy N."/>
            <person name="Sisk P."/>
            <person name="Stolte C."/>
            <person name="Sykes S."/>
            <person name="Thomson T."/>
            <person name="Walk T."/>
            <person name="White J."/>
            <person name="Yandava C."/>
            <person name="Burger G."/>
            <person name="Gray M.W."/>
            <person name="Holland P.W.H."/>
            <person name="King N."/>
            <person name="Lang F.B.F."/>
            <person name="Roger A.J."/>
            <person name="Ruiz-Trillo I."/>
            <person name="Lander E."/>
            <person name="Nusbaum C."/>
        </authorList>
    </citation>
    <scope>NUCLEOTIDE SEQUENCE [LARGE SCALE GENOMIC DNA]</scope>
    <source>
        <strain evidence="1 2">DAOM BR117</strain>
    </source>
</reference>
<dbReference type="VEuPathDB" id="FungiDB:SPPG_00112"/>
<evidence type="ECO:0000313" key="2">
    <source>
        <dbReference type="Proteomes" id="UP000053201"/>
    </source>
</evidence>
<dbReference type="EMBL" id="KQ257450">
    <property type="protein sequence ID" value="KND04381.1"/>
    <property type="molecule type" value="Genomic_DNA"/>
</dbReference>
<dbReference type="OrthoDB" id="10322713at2759"/>
<name>A0A0L0HSN7_SPIPD</name>
<dbReference type="Proteomes" id="UP000053201">
    <property type="component" value="Unassembled WGS sequence"/>
</dbReference>
<dbReference type="RefSeq" id="XP_016612420.1">
    <property type="nucleotide sequence ID" value="XM_016748445.1"/>
</dbReference>
<dbReference type="InParanoid" id="A0A0L0HSN7"/>
<protein>
    <submittedName>
        <fullName evidence="1">Uncharacterized protein</fullName>
    </submittedName>
</protein>
<dbReference type="AlphaFoldDB" id="A0A0L0HSN7"/>